<dbReference type="InterPro" id="IPR014044">
    <property type="entry name" value="CAP_dom"/>
</dbReference>
<dbReference type="InterPro" id="IPR001283">
    <property type="entry name" value="CRISP-related"/>
</dbReference>
<dbReference type="Proteomes" id="UP000024635">
    <property type="component" value="Unassembled WGS sequence"/>
</dbReference>
<accession>A0A016T192</accession>
<feature type="domain" description="SCP" evidence="1">
    <location>
        <begin position="291"/>
        <end position="454"/>
    </location>
</feature>
<dbReference type="STRING" id="53326.A0A016T192"/>
<evidence type="ECO:0000259" key="1">
    <source>
        <dbReference type="SMART" id="SM00198"/>
    </source>
</evidence>
<dbReference type="CDD" id="cd05380">
    <property type="entry name" value="CAP_euk"/>
    <property type="match status" value="2"/>
</dbReference>
<comment type="caution">
    <text evidence="2">The sequence shown here is derived from an EMBL/GenBank/DDBJ whole genome shotgun (WGS) entry which is preliminary data.</text>
</comment>
<dbReference type="PANTHER" id="PTHR10334">
    <property type="entry name" value="CYSTEINE-RICH SECRETORY PROTEIN-RELATED"/>
    <property type="match status" value="1"/>
</dbReference>
<dbReference type="OrthoDB" id="5849517at2759"/>
<sequence>MVSVASHVGDSTGSHLKRTCKYVLEPVQSSQKTSSILSNDKLKLVIDFERFIANSHLIKLLSAVVPEVLVPVEGTTAFNCRNSLISDEWRQYVLDEVNEYRRSLALGEVFDQAKNYLPKAKNMNELKWDCNLEEMAHDGTLGNCTLPGDMAFNPYHSMQVGFNKKDCNITSQTKLVLYAWWSLIKYVNVKLINGNPSILGGAPFILMATGNTTGFGCTYALCNDKPKGVFVCVYDDKAMYPNPVNRIIYEAAANEGEICSSCKDCVNRLCQVTHTPVTLPTTCQDDKLTQDSHDTALWMHNYYRKLLASGWAKDKKSESGYAPTAKKMLALTYDCDPAGNNGAKETYALIDSCPRKDPQPTNGYSLNFLRLKNYTVSEQDALKHAIKTWWGELEKTGLGSDTTFKENSGITSFANMAHDETDKVACAVKNCKQNGDTLVACQYSQPITDGNHIYETGKVCSGCRKLNTKCSNPQGLCENP</sequence>
<name>A0A016T192_9BILA</name>
<evidence type="ECO:0000313" key="3">
    <source>
        <dbReference type="Proteomes" id="UP000024635"/>
    </source>
</evidence>
<dbReference type="AlphaFoldDB" id="A0A016T192"/>
<evidence type="ECO:0000313" key="2">
    <source>
        <dbReference type="EMBL" id="EYB96401.1"/>
    </source>
</evidence>
<dbReference type="EMBL" id="JARK01001487">
    <property type="protein sequence ID" value="EYB96401.1"/>
    <property type="molecule type" value="Genomic_DNA"/>
</dbReference>
<protein>
    <recommendedName>
        <fullName evidence="1">SCP domain-containing protein</fullName>
    </recommendedName>
</protein>
<organism evidence="2 3">
    <name type="scientific">Ancylostoma ceylanicum</name>
    <dbReference type="NCBI Taxonomy" id="53326"/>
    <lineage>
        <taxon>Eukaryota</taxon>
        <taxon>Metazoa</taxon>
        <taxon>Ecdysozoa</taxon>
        <taxon>Nematoda</taxon>
        <taxon>Chromadorea</taxon>
        <taxon>Rhabditida</taxon>
        <taxon>Rhabditina</taxon>
        <taxon>Rhabditomorpha</taxon>
        <taxon>Strongyloidea</taxon>
        <taxon>Ancylostomatidae</taxon>
        <taxon>Ancylostomatinae</taxon>
        <taxon>Ancylostoma</taxon>
    </lineage>
</organism>
<keyword evidence="3" id="KW-1185">Reference proteome</keyword>
<proteinExistence type="predicted"/>
<dbReference type="InterPro" id="IPR035940">
    <property type="entry name" value="CAP_sf"/>
</dbReference>
<dbReference type="Gene3D" id="3.40.33.10">
    <property type="entry name" value="CAP"/>
    <property type="match status" value="2"/>
</dbReference>
<reference evidence="3" key="1">
    <citation type="journal article" date="2015" name="Nat. Genet.">
        <title>The genome and transcriptome of the zoonotic hookworm Ancylostoma ceylanicum identify infection-specific gene families.</title>
        <authorList>
            <person name="Schwarz E.M."/>
            <person name="Hu Y."/>
            <person name="Antoshechkin I."/>
            <person name="Miller M.M."/>
            <person name="Sternberg P.W."/>
            <person name="Aroian R.V."/>
        </authorList>
    </citation>
    <scope>NUCLEOTIDE SEQUENCE</scope>
    <source>
        <strain evidence="3">HY135</strain>
    </source>
</reference>
<dbReference type="SMART" id="SM00198">
    <property type="entry name" value="SCP"/>
    <property type="match status" value="1"/>
</dbReference>
<dbReference type="SUPFAM" id="SSF55797">
    <property type="entry name" value="PR-1-like"/>
    <property type="match status" value="2"/>
</dbReference>
<dbReference type="Pfam" id="PF00188">
    <property type="entry name" value="CAP"/>
    <property type="match status" value="2"/>
</dbReference>
<gene>
    <name evidence="2" type="primary">Acey_s0151.g2847</name>
    <name evidence="2" type="synonym">ASP-s0151.g2847</name>
    <name evidence="2" type="ORF">Y032_0151g2847</name>
</gene>